<dbReference type="Gene3D" id="1.10.12.10">
    <property type="entry name" value="Lyase 2-enoyl-coa Hydratase, Chain A, domain 2"/>
    <property type="match status" value="1"/>
</dbReference>
<dbReference type="PANTHER" id="PTHR43459:SF1">
    <property type="entry name" value="EG:BACN32G11.4 PROTEIN"/>
    <property type="match status" value="1"/>
</dbReference>
<protein>
    <submittedName>
        <fullName evidence="2">Enoyl-CoA hydratase/isomerase family protein</fullName>
    </submittedName>
</protein>
<reference evidence="3" key="1">
    <citation type="journal article" date="2019" name="Int. J. Syst. Evol. Microbiol.">
        <title>The Global Catalogue of Microorganisms (GCM) 10K type strain sequencing project: providing services to taxonomists for standard genome sequencing and annotation.</title>
        <authorList>
            <consortium name="The Broad Institute Genomics Platform"/>
            <consortium name="The Broad Institute Genome Sequencing Center for Infectious Disease"/>
            <person name="Wu L."/>
            <person name="Ma J."/>
        </authorList>
    </citation>
    <scope>NUCLEOTIDE SEQUENCE [LARGE SCALE GENOMIC DNA]</scope>
    <source>
        <strain evidence="3">IBRC-M 10906</strain>
    </source>
</reference>
<dbReference type="InterPro" id="IPR029045">
    <property type="entry name" value="ClpP/crotonase-like_dom_sf"/>
</dbReference>
<dbReference type="EMBL" id="JBHUOF010000003">
    <property type="protein sequence ID" value="MFD2798229.1"/>
    <property type="molecule type" value="Genomic_DNA"/>
</dbReference>
<dbReference type="PANTHER" id="PTHR43459">
    <property type="entry name" value="ENOYL-COA HYDRATASE"/>
    <property type="match status" value="1"/>
</dbReference>
<dbReference type="RefSeq" id="WP_377383599.1">
    <property type="nucleotide sequence ID" value="NZ_JBHSAN010000001.1"/>
</dbReference>
<dbReference type="Gene3D" id="3.90.226.10">
    <property type="entry name" value="2-enoyl-CoA Hydratase, Chain A, domain 1"/>
    <property type="match status" value="1"/>
</dbReference>
<dbReference type="CDD" id="cd06558">
    <property type="entry name" value="crotonase-like"/>
    <property type="match status" value="1"/>
</dbReference>
<gene>
    <name evidence="2" type="ORF">ACFS2C_02345</name>
</gene>
<evidence type="ECO:0000256" key="1">
    <source>
        <dbReference type="ARBA" id="ARBA00005254"/>
    </source>
</evidence>
<accession>A0ABW5W412</accession>
<name>A0ABW5W412_9PSEU</name>
<organism evidence="2 3">
    <name type="scientific">Prauserella oleivorans</name>
    <dbReference type="NCBI Taxonomy" id="1478153"/>
    <lineage>
        <taxon>Bacteria</taxon>
        <taxon>Bacillati</taxon>
        <taxon>Actinomycetota</taxon>
        <taxon>Actinomycetes</taxon>
        <taxon>Pseudonocardiales</taxon>
        <taxon>Pseudonocardiaceae</taxon>
        <taxon>Prauserella</taxon>
    </lineage>
</organism>
<dbReference type="InterPro" id="IPR001753">
    <property type="entry name" value="Enoyl-CoA_hydra/iso"/>
</dbReference>
<comment type="similarity">
    <text evidence="1">Belongs to the enoyl-CoA hydratase/isomerase family.</text>
</comment>
<dbReference type="InterPro" id="IPR014748">
    <property type="entry name" value="Enoyl-CoA_hydra_C"/>
</dbReference>
<dbReference type="SUPFAM" id="SSF52096">
    <property type="entry name" value="ClpP/crotonase"/>
    <property type="match status" value="1"/>
</dbReference>
<proteinExistence type="inferred from homology"/>
<dbReference type="Pfam" id="PF00378">
    <property type="entry name" value="ECH_1"/>
    <property type="match status" value="1"/>
</dbReference>
<comment type="caution">
    <text evidence="2">The sequence shown here is derived from an EMBL/GenBank/DDBJ whole genome shotgun (WGS) entry which is preliminary data.</text>
</comment>
<evidence type="ECO:0000313" key="3">
    <source>
        <dbReference type="Proteomes" id="UP001597478"/>
    </source>
</evidence>
<sequence length="256" mass="27004">MSAVRWAVTDGIGTVTLDRPDVRNALDDESWTLLADAVAELRAEHARAMVLTGGDRFFSSGGDVSSMGGAGGRVAAAADRLQRGHHVFRQLAAAEFPVVAAVERYAIGVAWGLALACDLVVAARDAFFQAPFALRGLVADGASAWTLPRTAGRHRAARYLLLAERMPATEAYDLGLVTELAEPGSATAVATELARRLAAGPADATALTKSLIRQGENVPLEAFLEAERLAVALAGHSNDAAEGRAAFREKREPRFS</sequence>
<dbReference type="Proteomes" id="UP001597478">
    <property type="component" value="Unassembled WGS sequence"/>
</dbReference>
<keyword evidence="3" id="KW-1185">Reference proteome</keyword>
<evidence type="ECO:0000313" key="2">
    <source>
        <dbReference type="EMBL" id="MFD2798229.1"/>
    </source>
</evidence>